<organism evidence="5 6">
    <name type="scientific">Litoreibacter janthinus</name>
    <dbReference type="NCBI Taxonomy" id="670154"/>
    <lineage>
        <taxon>Bacteria</taxon>
        <taxon>Pseudomonadati</taxon>
        <taxon>Pseudomonadota</taxon>
        <taxon>Alphaproteobacteria</taxon>
        <taxon>Rhodobacterales</taxon>
        <taxon>Roseobacteraceae</taxon>
        <taxon>Litoreibacter</taxon>
    </lineage>
</organism>
<dbReference type="AlphaFoldDB" id="A0A1I6HR15"/>
<dbReference type="SMART" id="SM00342">
    <property type="entry name" value="HTH_ARAC"/>
    <property type="match status" value="1"/>
</dbReference>
<dbReference type="Proteomes" id="UP000199658">
    <property type="component" value="Unassembled WGS sequence"/>
</dbReference>
<name>A0A1I6HR15_9RHOB</name>
<gene>
    <name evidence="5" type="ORF">SAMN04488002_3280</name>
</gene>
<accession>A0A1I6HR15</accession>
<feature type="domain" description="HTH araC/xylS-type" evidence="4">
    <location>
        <begin position="196"/>
        <end position="294"/>
    </location>
</feature>
<keyword evidence="3" id="KW-0804">Transcription</keyword>
<keyword evidence="6" id="KW-1185">Reference proteome</keyword>
<dbReference type="GO" id="GO:0043565">
    <property type="term" value="F:sequence-specific DNA binding"/>
    <property type="evidence" value="ECO:0007669"/>
    <property type="project" value="InterPro"/>
</dbReference>
<evidence type="ECO:0000256" key="1">
    <source>
        <dbReference type="ARBA" id="ARBA00023015"/>
    </source>
</evidence>
<dbReference type="RefSeq" id="WP_090218934.1">
    <property type="nucleotide sequence ID" value="NZ_FOYO01000001.1"/>
</dbReference>
<protein>
    <submittedName>
        <fullName evidence="5">Transcriptional regulator, AraC family</fullName>
    </submittedName>
</protein>
<sequence length="298" mass="33331">MAKSVDRFWTEATFDLPNPPVLSRTSSDGVLLFEYREDAPGSLPPQVNALFSFVIPISDEPLRVIADRDGRTERLTMKPDDIAVSPAGSKTGWQWMDPSKCMIIHINPPAMKRFVQTELKVLSTGGQFDDVIFFHDAEVRQAAERMYETLVSDELGADVMFDALARMFLVLLVKRYGKPQKVDATFDTHFSADNYARVVEYIEGHLDQKISPADLAADQGMSEAAFSRKFKARVGETPMRFVTQVRLEVASRLLGQGDLSMAQVAARCGFADQAHLSRTFKQHLGISPSQFRSQLQHA</sequence>
<dbReference type="InterPro" id="IPR018060">
    <property type="entry name" value="HTH_AraC"/>
</dbReference>
<dbReference type="InterPro" id="IPR009057">
    <property type="entry name" value="Homeodomain-like_sf"/>
</dbReference>
<dbReference type="PANTHER" id="PTHR46796">
    <property type="entry name" value="HTH-TYPE TRANSCRIPTIONAL ACTIVATOR RHAS-RELATED"/>
    <property type="match status" value="1"/>
</dbReference>
<dbReference type="Gene3D" id="1.10.10.60">
    <property type="entry name" value="Homeodomain-like"/>
    <property type="match status" value="1"/>
</dbReference>
<dbReference type="OrthoDB" id="9814125at2"/>
<evidence type="ECO:0000259" key="4">
    <source>
        <dbReference type="PROSITE" id="PS01124"/>
    </source>
</evidence>
<keyword evidence="2" id="KW-0238">DNA-binding</keyword>
<evidence type="ECO:0000256" key="2">
    <source>
        <dbReference type="ARBA" id="ARBA00023125"/>
    </source>
</evidence>
<dbReference type="InterPro" id="IPR050204">
    <property type="entry name" value="AraC_XylS_family_regulators"/>
</dbReference>
<reference evidence="6" key="1">
    <citation type="submission" date="2016-10" db="EMBL/GenBank/DDBJ databases">
        <authorList>
            <person name="Varghese N."/>
            <person name="Submissions S."/>
        </authorList>
    </citation>
    <scope>NUCLEOTIDE SEQUENCE [LARGE SCALE GENOMIC DNA]</scope>
    <source>
        <strain evidence="6">DSM 26921</strain>
    </source>
</reference>
<dbReference type="PROSITE" id="PS00041">
    <property type="entry name" value="HTH_ARAC_FAMILY_1"/>
    <property type="match status" value="1"/>
</dbReference>
<dbReference type="EMBL" id="FOYO01000001">
    <property type="protein sequence ID" value="SFR56824.1"/>
    <property type="molecule type" value="Genomic_DNA"/>
</dbReference>
<evidence type="ECO:0000256" key="3">
    <source>
        <dbReference type="ARBA" id="ARBA00023163"/>
    </source>
</evidence>
<evidence type="ECO:0000313" key="6">
    <source>
        <dbReference type="Proteomes" id="UP000199658"/>
    </source>
</evidence>
<dbReference type="GO" id="GO:0003700">
    <property type="term" value="F:DNA-binding transcription factor activity"/>
    <property type="evidence" value="ECO:0007669"/>
    <property type="project" value="InterPro"/>
</dbReference>
<keyword evidence="1" id="KW-0805">Transcription regulation</keyword>
<dbReference type="Pfam" id="PF12833">
    <property type="entry name" value="HTH_18"/>
    <property type="match status" value="1"/>
</dbReference>
<evidence type="ECO:0000313" key="5">
    <source>
        <dbReference type="EMBL" id="SFR56824.1"/>
    </source>
</evidence>
<dbReference type="PROSITE" id="PS01124">
    <property type="entry name" value="HTH_ARAC_FAMILY_2"/>
    <property type="match status" value="1"/>
</dbReference>
<dbReference type="InterPro" id="IPR018062">
    <property type="entry name" value="HTH_AraC-typ_CS"/>
</dbReference>
<dbReference type="STRING" id="670154.SAMN04488002_3280"/>
<dbReference type="SUPFAM" id="SSF46689">
    <property type="entry name" value="Homeodomain-like"/>
    <property type="match status" value="2"/>
</dbReference>
<proteinExistence type="predicted"/>